<evidence type="ECO:0000313" key="2">
    <source>
        <dbReference type="EMBL" id="ODA14212.1"/>
    </source>
</evidence>
<feature type="chain" id="PRO_5008671774" description="DUF1176 domain-containing protein" evidence="1">
    <location>
        <begin position="26"/>
        <end position="352"/>
    </location>
</feature>
<evidence type="ECO:0000313" key="3">
    <source>
        <dbReference type="Proteomes" id="UP000186553"/>
    </source>
</evidence>
<keyword evidence="1" id="KW-0732">Signal</keyword>
<reference evidence="2 3" key="1">
    <citation type="submission" date="2016-07" db="EMBL/GenBank/DDBJ databases">
        <title>Acinetobacter sp. ANC 4603.</title>
        <authorList>
            <person name="Radolfova-Krizova L."/>
            <person name="Nemec A."/>
        </authorList>
    </citation>
    <scope>NUCLEOTIDE SEQUENCE [LARGE SCALE GENOMIC DNA]</scope>
    <source>
        <strain evidence="2 3">ANC 4603</strain>
    </source>
</reference>
<dbReference type="Pfam" id="PF06674">
    <property type="entry name" value="DUF1176"/>
    <property type="match status" value="1"/>
</dbReference>
<proteinExistence type="predicted"/>
<organism evidence="2 3">
    <name type="scientific">Acinetobacter celticus</name>
    <dbReference type="NCBI Taxonomy" id="1891224"/>
    <lineage>
        <taxon>Bacteria</taxon>
        <taxon>Pseudomonadati</taxon>
        <taxon>Pseudomonadota</taxon>
        <taxon>Gammaproteobacteria</taxon>
        <taxon>Moraxellales</taxon>
        <taxon>Moraxellaceae</taxon>
        <taxon>Acinetobacter</taxon>
    </lineage>
</organism>
<feature type="signal peptide" evidence="1">
    <location>
        <begin position="1"/>
        <end position="25"/>
    </location>
</feature>
<dbReference type="STRING" id="1891224.BBP83_13955"/>
<keyword evidence="3" id="KW-1185">Reference proteome</keyword>
<comment type="caution">
    <text evidence="2">The sequence shown here is derived from an EMBL/GenBank/DDBJ whole genome shotgun (WGS) entry which is preliminary data.</text>
</comment>
<gene>
    <name evidence="2" type="ORF">BBP83_13955</name>
</gene>
<dbReference type="OrthoDB" id="6183301at2"/>
<name>A0A1C3CZG0_9GAMM</name>
<evidence type="ECO:0000256" key="1">
    <source>
        <dbReference type="SAM" id="SignalP"/>
    </source>
</evidence>
<evidence type="ECO:0008006" key="4">
    <source>
        <dbReference type="Google" id="ProtNLM"/>
    </source>
</evidence>
<accession>A0A1C3CZG0</accession>
<dbReference type="Proteomes" id="UP000186553">
    <property type="component" value="Unassembled WGS sequence"/>
</dbReference>
<dbReference type="InterPro" id="IPR009560">
    <property type="entry name" value="DUF1176"/>
</dbReference>
<dbReference type="EMBL" id="MBDL01000002">
    <property type="protein sequence ID" value="ODA14212.1"/>
    <property type="molecule type" value="Genomic_DNA"/>
</dbReference>
<sequence length="352" mass="39159">MHKNTINTRLGLAVGLALLSNLSFAAEISGLHFIYKDWELACDNTGACRVAGYQADEYLDRPISLLLQRAAGGNTPVVGRVKIVKEQIPISSKQLEILMLGQSYGTVSVDEKTGEGKLSKGQTEALLKAVQSTQPIVWKADGLEWRLSTAGASAVLLKFDDFQKRIGTTSALIRKGTQSNDKVLKTQPLPLTQMKHYQRGMAKRLNVNDVQAKRLALILKKTTSKEDCWALYDQNFLSEDQITIYPLNRQNMVVEAPCWLGAYNYGYGYWVMDKSLKQIQQFVTTSASSFSEGQIFATQKGRGIGDCGTQDEWAWNGNRFVKTYQVIQAQCKGFVGGAWDMPLLISKVREVQ</sequence>
<protein>
    <recommendedName>
        <fullName evidence="4">DUF1176 domain-containing protein</fullName>
    </recommendedName>
</protein>
<dbReference type="AlphaFoldDB" id="A0A1C3CZG0"/>
<dbReference type="RefSeq" id="WP_068886025.1">
    <property type="nucleotide sequence ID" value="NZ_CBCRUU010000013.1"/>
</dbReference>